<feature type="compositionally biased region" description="Basic and acidic residues" evidence="1">
    <location>
        <begin position="136"/>
        <end position="154"/>
    </location>
</feature>
<proteinExistence type="predicted"/>
<organism evidence="2 3">
    <name type="scientific">Profundibacterium mesophilum KAUST100406-0324</name>
    <dbReference type="NCBI Taxonomy" id="1037889"/>
    <lineage>
        <taxon>Bacteria</taxon>
        <taxon>Pseudomonadati</taxon>
        <taxon>Pseudomonadota</taxon>
        <taxon>Alphaproteobacteria</taxon>
        <taxon>Rhodobacterales</taxon>
        <taxon>Roseobacteraceae</taxon>
        <taxon>Profundibacterium</taxon>
    </lineage>
</organism>
<sequence>MTDRNISCASAQDGAAGGQDALDEAGTPEEQVEAHPGVRMIDALSAVLTREIAAIEAREFEALEALFEEKSALVEKLEQEPPIPGEALRAPLEDLGALARRDSALLERMIDATRSVQQEVTRIRDRHHTAGVYGSEGKKREVSVARKPRLDTSY</sequence>
<dbReference type="Proteomes" id="UP000698242">
    <property type="component" value="Unassembled WGS sequence"/>
</dbReference>
<comment type="caution">
    <text evidence="2">The sequence shown here is derived from an EMBL/GenBank/DDBJ whole genome shotgun (WGS) entry which is preliminary data.</text>
</comment>
<gene>
    <name evidence="2" type="ORF">PMES_03021</name>
</gene>
<dbReference type="OrthoDB" id="7866198at2"/>
<reference evidence="2" key="1">
    <citation type="submission" date="2013-03" db="EMBL/GenBank/DDBJ databases">
        <title>Genome Sequence of the Profundibacterium mesophilum strain KAUST100406-0324T from Red Sea, a novel genus in the family Rhodobacteraceae.</title>
        <authorList>
            <person name="Essack M."/>
            <person name="Alam I."/>
            <person name="Lafi F."/>
            <person name="Alawi W."/>
            <person name="Kamanu F."/>
            <person name="Al-Suwailem A."/>
            <person name="Lee O.O."/>
            <person name="Xu Y."/>
            <person name="Bajic V."/>
            <person name="Qian P.-Y."/>
            <person name="Archer J."/>
        </authorList>
    </citation>
    <scope>NUCLEOTIDE SEQUENCE</scope>
    <source>
        <strain evidence="2">KAUST100406-0324</strain>
    </source>
</reference>
<dbReference type="GO" id="GO:0044780">
    <property type="term" value="P:bacterial-type flagellum assembly"/>
    <property type="evidence" value="ECO:0007669"/>
    <property type="project" value="InterPro"/>
</dbReference>
<dbReference type="RefSeq" id="WP_159966528.1">
    <property type="nucleotide sequence ID" value="NZ_APKE01000036.1"/>
</dbReference>
<accession>A0A921TDS4</accession>
<keyword evidence="3" id="KW-1185">Reference proteome</keyword>
<feature type="compositionally biased region" description="Low complexity" evidence="1">
    <location>
        <begin position="9"/>
        <end position="20"/>
    </location>
</feature>
<name>A0A921TDS4_9RHOB</name>
<evidence type="ECO:0000313" key="2">
    <source>
        <dbReference type="EMBL" id="KAF0674639.1"/>
    </source>
</evidence>
<protein>
    <submittedName>
        <fullName evidence="2">FlgN protein domain containing protein</fullName>
    </submittedName>
</protein>
<feature type="region of interest" description="Disordered" evidence="1">
    <location>
        <begin position="134"/>
        <end position="154"/>
    </location>
</feature>
<evidence type="ECO:0000256" key="1">
    <source>
        <dbReference type="SAM" id="MobiDB-lite"/>
    </source>
</evidence>
<dbReference type="EMBL" id="APKE01000036">
    <property type="protein sequence ID" value="KAF0674639.1"/>
    <property type="molecule type" value="Genomic_DNA"/>
</dbReference>
<evidence type="ECO:0000313" key="3">
    <source>
        <dbReference type="Proteomes" id="UP000698242"/>
    </source>
</evidence>
<dbReference type="SUPFAM" id="SSF140566">
    <property type="entry name" value="FlgN-like"/>
    <property type="match status" value="1"/>
</dbReference>
<dbReference type="InterPro" id="IPR036679">
    <property type="entry name" value="FlgN-like_sf"/>
</dbReference>
<dbReference type="AlphaFoldDB" id="A0A921TDS4"/>
<feature type="region of interest" description="Disordered" evidence="1">
    <location>
        <begin position="1"/>
        <end position="33"/>
    </location>
</feature>
<feature type="compositionally biased region" description="Acidic residues" evidence="1">
    <location>
        <begin position="21"/>
        <end position="31"/>
    </location>
</feature>